<sequence>MSIDNIDLALLKQELVDWHETANEGCDLLIEHADKEILFPSHRKKLRFKTPQEISAFRAGVLLAKGQFSDLPFDTEQTIKDENNEH</sequence>
<dbReference type="EMBL" id="CBXE010000027">
    <property type="protein sequence ID" value="CDL79751.1"/>
    <property type="molecule type" value="Genomic_DNA"/>
</dbReference>
<protein>
    <submittedName>
        <fullName evidence="1">Uncharacterized protein</fullName>
    </submittedName>
</protein>
<comment type="caution">
    <text evidence="1">The sequence shown here is derived from an EMBL/GenBank/DDBJ whole genome shotgun (WGS) entry which is preliminary data.</text>
</comment>
<organism evidence="1 2">
    <name type="scientific">Xenorhabdus cabanillasii JM26</name>
    <dbReference type="NCBI Taxonomy" id="1427517"/>
    <lineage>
        <taxon>Bacteria</taxon>
        <taxon>Pseudomonadati</taxon>
        <taxon>Pseudomonadota</taxon>
        <taxon>Gammaproteobacteria</taxon>
        <taxon>Enterobacterales</taxon>
        <taxon>Morganellaceae</taxon>
        <taxon>Xenorhabdus</taxon>
    </lineage>
</organism>
<evidence type="ECO:0000313" key="2">
    <source>
        <dbReference type="Proteomes" id="UP000019197"/>
    </source>
</evidence>
<accession>W1IQ38</accession>
<dbReference type="AlphaFoldDB" id="W1IQ38"/>
<proteinExistence type="predicted"/>
<name>W1IQ38_9GAMM</name>
<gene>
    <name evidence="1" type="ORF">XCR1_1220036</name>
</gene>
<dbReference type="RefSeq" id="WP_038260296.1">
    <property type="nucleotide sequence ID" value="NZ_CAWLVK010000027.1"/>
</dbReference>
<dbReference type="OrthoDB" id="6447916at2"/>
<evidence type="ECO:0000313" key="1">
    <source>
        <dbReference type="EMBL" id="CDL79751.1"/>
    </source>
</evidence>
<reference evidence="1 2" key="1">
    <citation type="submission" date="2013-11" db="EMBL/GenBank/DDBJ databases">
        <title>Draft genome sequence and annotation of the entomopathogenic bacterium, Xenorhabdus cabanillasi strain JM26.</title>
        <authorList>
            <person name="Gualtieri M."/>
            <person name="Ogier J.C."/>
            <person name="Pages S."/>
            <person name="Givaudan A."/>
            <person name="Gaudriault S."/>
        </authorList>
    </citation>
    <scope>NUCLEOTIDE SEQUENCE [LARGE SCALE GENOMIC DNA]</scope>
    <source>
        <strain evidence="1 2">JM26</strain>
    </source>
</reference>
<dbReference type="Proteomes" id="UP000019197">
    <property type="component" value="Unassembled WGS sequence"/>
</dbReference>